<organism evidence="2 3">
    <name type="scientific">Eleutherodactylus coqui</name>
    <name type="common">Puerto Rican coqui</name>
    <dbReference type="NCBI Taxonomy" id="57060"/>
    <lineage>
        <taxon>Eukaryota</taxon>
        <taxon>Metazoa</taxon>
        <taxon>Chordata</taxon>
        <taxon>Craniata</taxon>
        <taxon>Vertebrata</taxon>
        <taxon>Euteleostomi</taxon>
        <taxon>Amphibia</taxon>
        <taxon>Batrachia</taxon>
        <taxon>Anura</taxon>
        <taxon>Neobatrachia</taxon>
        <taxon>Hyloidea</taxon>
        <taxon>Eleutherodactylidae</taxon>
        <taxon>Eleutherodactylinae</taxon>
        <taxon>Eleutherodactylus</taxon>
        <taxon>Eleutherodactylus</taxon>
    </lineage>
</organism>
<name>A0A8J6FGS3_ELECQ</name>
<dbReference type="EMBL" id="WNTK01000003">
    <property type="protein sequence ID" value="KAG9487793.1"/>
    <property type="molecule type" value="Genomic_DNA"/>
</dbReference>
<evidence type="ECO:0000256" key="1">
    <source>
        <dbReference type="SAM" id="SignalP"/>
    </source>
</evidence>
<evidence type="ECO:0000313" key="2">
    <source>
        <dbReference type="EMBL" id="KAG9487793.1"/>
    </source>
</evidence>
<keyword evidence="3" id="KW-1185">Reference proteome</keyword>
<comment type="caution">
    <text evidence="2">The sequence shown here is derived from an EMBL/GenBank/DDBJ whole genome shotgun (WGS) entry which is preliminary data.</text>
</comment>
<feature type="signal peptide" evidence="1">
    <location>
        <begin position="1"/>
        <end position="25"/>
    </location>
</feature>
<dbReference type="AlphaFoldDB" id="A0A8J6FGS3"/>
<dbReference type="Proteomes" id="UP000770717">
    <property type="component" value="Unassembled WGS sequence"/>
</dbReference>
<proteinExistence type="predicted"/>
<reference evidence="2" key="1">
    <citation type="thesis" date="2020" institute="ProQuest LLC" country="789 East Eisenhower Parkway, Ann Arbor, MI, USA">
        <title>Comparative Genomics and Chromosome Evolution.</title>
        <authorList>
            <person name="Mudd A.B."/>
        </authorList>
    </citation>
    <scope>NUCLEOTIDE SEQUENCE</scope>
    <source>
        <strain evidence="2">HN-11 Male</strain>
        <tissue evidence="2">Kidney and liver</tissue>
    </source>
</reference>
<sequence>MWLIMFVVSLSHYVLISFSVMLGDALSHQQGCLVCSHSNFHIDLVNAFGDGDISPIQMFDRSPECFRTARVQNLYDSFRSLELLLVVL</sequence>
<evidence type="ECO:0000313" key="3">
    <source>
        <dbReference type="Proteomes" id="UP000770717"/>
    </source>
</evidence>
<accession>A0A8J6FGS3</accession>
<evidence type="ECO:0008006" key="4">
    <source>
        <dbReference type="Google" id="ProtNLM"/>
    </source>
</evidence>
<feature type="chain" id="PRO_5035262849" description="Secreted protein" evidence="1">
    <location>
        <begin position="26"/>
        <end position="88"/>
    </location>
</feature>
<keyword evidence="1" id="KW-0732">Signal</keyword>
<gene>
    <name evidence="2" type="ORF">GDO78_007530</name>
</gene>
<protein>
    <recommendedName>
        <fullName evidence="4">Secreted protein</fullName>
    </recommendedName>
</protein>